<evidence type="ECO:0000256" key="7">
    <source>
        <dbReference type="ARBA" id="ARBA00023242"/>
    </source>
</evidence>
<reference evidence="12 13" key="1">
    <citation type="journal article" date="2018" name="Mol. Biol. Evol.">
        <title>Broad Genomic Sampling Reveals a Smut Pathogenic Ancestry of the Fungal Clade Ustilaginomycotina.</title>
        <authorList>
            <person name="Kijpornyongpan T."/>
            <person name="Mondo S.J."/>
            <person name="Barry K."/>
            <person name="Sandor L."/>
            <person name="Lee J."/>
            <person name="Lipzen A."/>
            <person name="Pangilinan J."/>
            <person name="LaButti K."/>
            <person name="Hainaut M."/>
            <person name="Henrissat B."/>
            <person name="Grigoriev I.V."/>
            <person name="Spatafora J.W."/>
            <person name="Aime M.C."/>
        </authorList>
    </citation>
    <scope>NUCLEOTIDE SEQUENCE [LARGE SCALE GENOMIC DNA]</scope>
    <source>
        <strain evidence="12 13">MCA 5214</strain>
    </source>
</reference>
<dbReference type="InterPro" id="IPR014801">
    <property type="entry name" value="Mediator_Med5_fun"/>
</dbReference>
<comment type="function">
    <text evidence="9">Component of the Mediator complex, a coactivator involved in the regulated transcription of nearly all RNA polymerase II-dependent genes. Mediator functions as a bridge to convey information from gene-specific regulatory proteins to the basal RNA polymerase II transcription machinery. Mediator is recruited to promoters by direct interactions with regulatory proteins and serves as a scaffold for the assembly of a functional preinitiation complex with RNA polymerase II and the general transcription factors.</text>
</comment>
<sequence length="1064" mass="114936">MTTSGNAHSEEDGPRFLNSFRPKVEHLVGNAIQLQVPVQRTMELLRDLIEREVNAAPVSSVSPNPHQVARMYAAIVILAFTLNYALLPWSASLLSYAITDPNGLVPFPYFIAALAAFNNVEGPDEASARDDPVLADAIVSRAVEKGSSLTYSQLEEAWDLLESMDYTRKRDKTDLKQEIKPMMRRLRTRSKGAGVLLQMMERLFPDQEQEQGSSSSTTSAQVQPSAPQSLPTPSAHQLAIQHAAEAAIIVHYLGSATVPWQQKVSLASHFLNVRLFATFSSSEDQHARTHAAFYTNLLDAACASSSWLQVRCALLPCLFAELEGERTSKHDAGEASSAPSSPAPVFTALETLSQRHATLCAPIARACQILQLFDESQAAKLLRPSEEQEQERPATLFTSLRSEAQSHGQSTESLLSQQLQDATSTRSIISSLSTANDPADYPLALPLSQALPTILQNASTSSLPTLARLCGALLDSPQALQLLLLFVTPTQLLDPLHPLVEDDEALLRLQGSGGAGQGGSGAEGEDEEEESAMVGRVLLFVQTLQGIQRNGGGSFSLGSGPIPPDPSANDPVLLSRWIRELFDSDGVSDELIKDSPPRILLSSSLVPTLFSQAIHAAQLGMIDEETLKSGLSVFLQDILSFALPSGLRWLIRELAASLTLDEEGAGSGAGTSAHAGRRSVLLIATLEVLVLDDSCPPAALRLAEGEWRSVGRRLDAHVSRPVRGGDEPNFRARVDMLSNKFKTVAGENASSHNEGEDRLALSSDLLALLSLSGSSSEGNLDIFEADRQTVQPLLDFRLAQAQTTEDQGQGRMMGLTALRLREILSPLLDFLYTSSSSSSATKELVCAASYAHWHSTLTLAKLAEQERGGAGTDPSNANLPSLNLDLDILIERCVLLPLNLQPSEADVASSLDNHELAARWSLAGRLMGHFLFERPRGLAAIADEQEGGRNRGQGLADMLVLLAHRTHAQLRAAKEGTGREKQAQRAQTDVDARELIEALLRGMRGVLPPGRSEAEAEAGPTDLSVSDRQEVWAAIRSFERQLTDAQKVLSEEVRRANRMIGQGV</sequence>
<organism evidence="12 13">
    <name type="scientific">Jaminaea rosea</name>
    <dbReference type="NCBI Taxonomy" id="1569628"/>
    <lineage>
        <taxon>Eukaryota</taxon>
        <taxon>Fungi</taxon>
        <taxon>Dikarya</taxon>
        <taxon>Basidiomycota</taxon>
        <taxon>Ustilaginomycotina</taxon>
        <taxon>Exobasidiomycetes</taxon>
        <taxon>Microstromatales</taxon>
        <taxon>Microstromatales incertae sedis</taxon>
        <taxon>Jaminaea</taxon>
    </lineage>
</organism>
<dbReference type="AlphaFoldDB" id="A0A316URE4"/>
<dbReference type="Proteomes" id="UP000245884">
    <property type="component" value="Unassembled WGS sequence"/>
</dbReference>
<comment type="similarity">
    <text evidence="2 9">Belongs to the Mediator complex subunit 5 family.</text>
</comment>
<comment type="subunit">
    <text evidence="9">Component of the Mediator complex.</text>
</comment>
<dbReference type="GO" id="GO:0003712">
    <property type="term" value="F:transcription coregulator activity"/>
    <property type="evidence" value="ECO:0007669"/>
    <property type="project" value="InterPro"/>
</dbReference>
<dbReference type="STRING" id="1569628.A0A316URE4"/>
<evidence type="ECO:0000256" key="1">
    <source>
        <dbReference type="ARBA" id="ARBA00004123"/>
    </source>
</evidence>
<evidence type="ECO:0000256" key="2">
    <source>
        <dbReference type="ARBA" id="ARBA00008782"/>
    </source>
</evidence>
<feature type="compositionally biased region" description="Low complexity" evidence="10">
    <location>
        <begin position="210"/>
        <end position="226"/>
    </location>
</feature>
<keyword evidence="4 9" id="KW-0805">Transcription regulation</keyword>
<dbReference type="GO" id="GO:0006357">
    <property type="term" value="P:regulation of transcription by RNA polymerase II"/>
    <property type="evidence" value="ECO:0007669"/>
    <property type="project" value="InterPro"/>
</dbReference>
<feature type="region of interest" description="Disordered" evidence="10">
    <location>
        <begin position="206"/>
        <end position="236"/>
    </location>
</feature>
<keyword evidence="11" id="KW-1133">Transmembrane helix</keyword>
<keyword evidence="7 9" id="KW-0539">Nucleus</keyword>
<accession>A0A316URE4</accession>
<evidence type="ECO:0000256" key="5">
    <source>
        <dbReference type="ARBA" id="ARBA00023159"/>
    </source>
</evidence>
<dbReference type="OrthoDB" id="5549158at2759"/>
<evidence type="ECO:0000256" key="3">
    <source>
        <dbReference type="ARBA" id="ARBA00020628"/>
    </source>
</evidence>
<dbReference type="PANTHER" id="PTHR35784:SF1">
    <property type="entry name" value="MEDIATOR OF RNA POLYMERASE II TRANSCRIPTION SUBUNIT 5"/>
    <property type="match status" value="1"/>
</dbReference>
<evidence type="ECO:0000256" key="4">
    <source>
        <dbReference type="ARBA" id="ARBA00023015"/>
    </source>
</evidence>
<dbReference type="PANTHER" id="PTHR35784">
    <property type="entry name" value="MEDIATOR OF RNA POLYMERASE II TRANSCRIPTION SUBUNIT 5"/>
    <property type="match status" value="1"/>
</dbReference>
<feature type="transmembrane region" description="Helical" evidence="11">
    <location>
        <begin position="72"/>
        <end position="98"/>
    </location>
</feature>
<keyword evidence="6 9" id="KW-0804">Transcription</keyword>
<evidence type="ECO:0000256" key="10">
    <source>
        <dbReference type="SAM" id="MobiDB-lite"/>
    </source>
</evidence>
<keyword evidence="13" id="KW-1185">Reference proteome</keyword>
<name>A0A316URE4_9BASI</name>
<gene>
    <name evidence="9" type="primary">MED5</name>
    <name evidence="12" type="ORF">BDZ90DRAFT_260611</name>
</gene>
<keyword evidence="5 9" id="KW-0010">Activator</keyword>
<comment type="subcellular location">
    <subcellularLocation>
        <location evidence="1 9">Nucleus</location>
    </subcellularLocation>
</comment>
<dbReference type="Pfam" id="PF08689">
    <property type="entry name" value="Med5"/>
    <property type="match status" value="1"/>
</dbReference>
<protein>
    <recommendedName>
        <fullName evidence="3 9">Mediator of RNA polymerase II transcription subunit 5</fullName>
    </recommendedName>
    <alternativeName>
        <fullName evidence="8 9">Mediator complex subunit 5</fullName>
    </alternativeName>
</protein>
<evidence type="ECO:0000256" key="11">
    <source>
        <dbReference type="SAM" id="Phobius"/>
    </source>
</evidence>
<evidence type="ECO:0000256" key="9">
    <source>
        <dbReference type="RuleBase" id="RU364142"/>
    </source>
</evidence>
<keyword evidence="11" id="KW-0812">Transmembrane</keyword>
<evidence type="ECO:0000256" key="6">
    <source>
        <dbReference type="ARBA" id="ARBA00023163"/>
    </source>
</evidence>
<keyword evidence="11" id="KW-0472">Membrane</keyword>
<dbReference type="EMBL" id="KZ819668">
    <property type="protein sequence ID" value="PWN27544.1"/>
    <property type="molecule type" value="Genomic_DNA"/>
</dbReference>
<evidence type="ECO:0000256" key="8">
    <source>
        <dbReference type="ARBA" id="ARBA00031256"/>
    </source>
</evidence>
<evidence type="ECO:0000313" key="12">
    <source>
        <dbReference type="EMBL" id="PWN27544.1"/>
    </source>
</evidence>
<proteinExistence type="inferred from homology"/>
<evidence type="ECO:0000313" key="13">
    <source>
        <dbReference type="Proteomes" id="UP000245884"/>
    </source>
</evidence>
<dbReference type="GO" id="GO:0016592">
    <property type="term" value="C:mediator complex"/>
    <property type="evidence" value="ECO:0007669"/>
    <property type="project" value="InterPro"/>
</dbReference>